<organism evidence="3 4">
    <name type="scientific">Saliniradius amylolyticus</name>
    <dbReference type="NCBI Taxonomy" id="2183582"/>
    <lineage>
        <taxon>Bacteria</taxon>
        <taxon>Pseudomonadati</taxon>
        <taxon>Pseudomonadota</taxon>
        <taxon>Gammaproteobacteria</taxon>
        <taxon>Alteromonadales</taxon>
        <taxon>Alteromonadaceae</taxon>
        <taxon>Saliniradius</taxon>
    </lineage>
</organism>
<dbReference type="OrthoDB" id="9804751at2"/>
<dbReference type="InterPro" id="IPR014408">
    <property type="entry name" value="dGMP_Pdiesterase_EAL/HD-GYP"/>
</dbReference>
<protein>
    <recommendedName>
        <fullName evidence="5">HDOD domain-containing protein</fullName>
    </recommendedName>
</protein>
<dbReference type="SMART" id="SM00052">
    <property type="entry name" value="EAL"/>
    <property type="match status" value="1"/>
</dbReference>
<evidence type="ECO:0000259" key="2">
    <source>
        <dbReference type="PROSITE" id="PS51833"/>
    </source>
</evidence>
<reference evidence="3 4" key="1">
    <citation type="submission" date="2018-05" db="EMBL/GenBank/DDBJ databases">
        <title>Salinimonas sp. HMF8227 Genome sequencing and assembly.</title>
        <authorList>
            <person name="Kang H."/>
            <person name="Kang J."/>
            <person name="Cha I."/>
            <person name="Kim H."/>
            <person name="Joh K."/>
        </authorList>
    </citation>
    <scope>NUCLEOTIDE SEQUENCE [LARGE SCALE GENOMIC DNA]</scope>
    <source>
        <strain evidence="3 4">HMF8227</strain>
    </source>
</reference>
<feature type="domain" description="EAL" evidence="1">
    <location>
        <begin position="1"/>
        <end position="205"/>
    </location>
</feature>
<dbReference type="KEGG" id="salh:HMF8227_01935"/>
<evidence type="ECO:0000259" key="1">
    <source>
        <dbReference type="PROSITE" id="PS50883"/>
    </source>
</evidence>
<evidence type="ECO:0008006" key="5">
    <source>
        <dbReference type="Google" id="ProtNLM"/>
    </source>
</evidence>
<name>A0A2S2E430_9ALTE</name>
<dbReference type="RefSeq" id="WP_109339982.1">
    <property type="nucleotide sequence ID" value="NZ_CP029347.1"/>
</dbReference>
<feature type="domain" description="HDOD" evidence="2">
    <location>
        <begin position="199"/>
        <end position="384"/>
    </location>
</feature>
<proteinExistence type="predicted"/>
<dbReference type="PANTHER" id="PTHR33525">
    <property type="match status" value="1"/>
</dbReference>
<dbReference type="InterPro" id="IPR052340">
    <property type="entry name" value="RNase_Y/CdgJ"/>
</dbReference>
<dbReference type="Pfam" id="PF00563">
    <property type="entry name" value="EAL"/>
    <property type="match status" value="1"/>
</dbReference>
<dbReference type="EMBL" id="CP029347">
    <property type="protein sequence ID" value="AWL12405.1"/>
    <property type="molecule type" value="Genomic_DNA"/>
</dbReference>
<dbReference type="Gene3D" id="3.20.20.450">
    <property type="entry name" value="EAL domain"/>
    <property type="match status" value="1"/>
</dbReference>
<dbReference type="PROSITE" id="PS50883">
    <property type="entry name" value="EAL"/>
    <property type="match status" value="1"/>
</dbReference>
<dbReference type="SUPFAM" id="SSF141868">
    <property type="entry name" value="EAL domain-like"/>
    <property type="match status" value="1"/>
</dbReference>
<dbReference type="Pfam" id="PF08668">
    <property type="entry name" value="HDOD"/>
    <property type="match status" value="1"/>
</dbReference>
<dbReference type="Proteomes" id="UP000245728">
    <property type="component" value="Chromosome"/>
</dbReference>
<accession>A0A2S2E430</accession>
<dbReference type="InterPro" id="IPR013976">
    <property type="entry name" value="HDOD"/>
</dbReference>
<dbReference type="PANTHER" id="PTHR33525:SF4">
    <property type="entry name" value="CYCLIC DI-GMP PHOSPHODIESTERASE CDGJ"/>
    <property type="match status" value="1"/>
</dbReference>
<keyword evidence="4" id="KW-1185">Reference proteome</keyword>
<dbReference type="InterPro" id="IPR035919">
    <property type="entry name" value="EAL_sf"/>
</dbReference>
<evidence type="ECO:0000313" key="3">
    <source>
        <dbReference type="EMBL" id="AWL12405.1"/>
    </source>
</evidence>
<dbReference type="SUPFAM" id="SSF109604">
    <property type="entry name" value="HD-domain/PDEase-like"/>
    <property type="match status" value="1"/>
</dbReference>
<evidence type="ECO:0000313" key="4">
    <source>
        <dbReference type="Proteomes" id="UP000245728"/>
    </source>
</evidence>
<gene>
    <name evidence="3" type="ORF">HMF8227_01935</name>
</gene>
<dbReference type="PIRSF" id="PIRSF003180">
    <property type="entry name" value="DiGMPpdiest_YuxH"/>
    <property type="match status" value="1"/>
</dbReference>
<dbReference type="InterPro" id="IPR001633">
    <property type="entry name" value="EAL_dom"/>
</dbReference>
<dbReference type="PROSITE" id="PS51833">
    <property type="entry name" value="HDOD"/>
    <property type="match status" value="1"/>
</dbReference>
<dbReference type="Gene3D" id="1.10.3210.10">
    <property type="entry name" value="Hypothetical protein af1432"/>
    <property type="match status" value="1"/>
</dbReference>
<dbReference type="AlphaFoldDB" id="A0A2S2E430"/>
<sequence>MAFFAARQPILDNEQQLYAYELLFRDSMDNVFPDISEDVATSQMLAGLQFNLGFDTLAQGKLAFINFPQKSLLERYPLLMPKEQLVVEVLETVKPNRQLLNAVVELKEKGYRIALDDYEHKPVWKHFYPYTDIIKIDYSLTSEDEIRQIIQAIQPYPHIELLAEKVETHEQYEFARDLGFKYFQGYFFSKPEVLESANLDPGQQTLAQLMVELADDDVDLEHAGKLFETDVNLTFKLLRYAQSPIFKRRAEIDSIKQALVILGLDEVRRFVGVLFAAQFKDHKPAALTLLALTRAHFCELVARQTGQPSASAFLAGMLSLMHAMLDTPLPNLLDSLPLSAELKLAIAEQKGPLGLTLNLCKLFETGHWSEIKQNCQHLNLPHDTVEELYLNAVSWAGEREQFLS</sequence>